<dbReference type="SMART" id="SM00862">
    <property type="entry name" value="Trans_reg_C"/>
    <property type="match status" value="1"/>
</dbReference>
<accession>A0A1V2I9V5</accession>
<protein>
    <submittedName>
        <fullName evidence="8">Transcriptional regulator</fullName>
    </submittedName>
</protein>
<evidence type="ECO:0000256" key="4">
    <source>
        <dbReference type="ARBA" id="ARBA00023163"/>
    </source>
</evidence>
<feature type="domain" description="OmpR/PhoB-type" evidence="7">
    <location>
        <begin position="1"/>
        <end position="90"/>
    </location>
</feature>
<dbReference type="Pfam" id="PF03704">
    <property type="entry name" value="BTAD"/>
    <property type="match status" value="1"/>
</dbReference>
<dbReference type="InterPro" id="IPR027417">
    <property type="entry name" value="P-loop_NTPase"/>
</dbReference>
<dbReference type="AlphaFoldDB" id="A0A1V2I9V5"/>
<dbReference type="STRING" id="1834516.BL253_16425"/>
<dbReference type="InterPro" id="IPR016032">
    <property type="entry name" value="Sig_transdc_resp-reg_C-effctor"/>
</dbReference>
<dbReference type="InterPro" id="IPR051677">
    <property type="entry name" value="AfsR-DnrI-RedD_regulator"/>
</dbReference>
<dbReference type="SUPFAM" id="SSF46894">
    <property type="entry name" value="C-terminal effector domain of the bipartite response regulators"/>
    <property type="match status" value="1"/>
</dbReference>
<comment type="similarity">
    <text evidence="1">Belongs to the AfsR/DnrI/RedD regulatory family.</text>
</comment>
<dbReference type="GO" id="GO:0006355">
    <property type="term" value="P:regulation of DNA-templated transcription"/>
    <property type="evidence" value="ECO:0007669"/>
    <property type="project" value="InterPro"/>
</dbReference>
<feature type="compositionally biased region" description="Low complexity" evidence="6">
    <location>
        <begin position="257"/>
        <end position="289"/>
    </location>
</feature>
<keyword evidence="4" id="KW-0804">Transcription</keyword>
<dbReference type="Gene3D" id="1.10.10.10">
    <property type="entry name" value="Winged helix-like DNA-binding domain superfamily/Winged helix DNA-binding domain"/>
    <property type="match status" value="1"/>
</dbReference>
<dbReference type="GO" id="GO:0003677">
    <property type="term" value="F:DNA binding"/>
    <property type="evidence" value="ECO:0007669"/>
    <property type="project" value="UniProtKB-UniRule"/>
</dbReference>
<dbReference type="Pfam" id="PF00486">
    <property type="entry name" value="Trans_reg_C"/>
    <property type="match status" value="1"/>
</dbReference>
<dbReference type="Proteomes" id="UP000188929">
    <property type="component" value="Unassembled WGS sequence"/>
</dbReference>
<dbReference type="InterPro" id="IPR011990">
    <property type="entry name" value="TPR-like_helical_dom_sf"/>
</dbReference>
<evidence type="ECO:0000256" key="6">
    <source>
        <dbReference type="SAM" id="MobiDB-lite"/>
    </source>
</evidence>
<dbReference type="PROSITE" id="PS51755">
    <property type="entry name" value="OMPR_PHOB"/>
    <property type="match status" value="1"/>
</dbReference>
<reference evidence="9" key="1">
    <citation type="submission" date="2016-10" db="EMBL/GenBank/DDBJ databases">
        <title>Frankia sp. NRRL B-16386 Genome sequencing.</title>
        <authorList>
            <person name="Ghodhbane-Gtari F."/>
            <person name="Swanson E."/>
            <person name="Gueddou A."/>
            <person name="Hezbri K."/>
            <person name="Ktari K."/>
            <person name="Nouioui I."/>
            <person name="Morris K."/>
            <person name="Simpson S."/>
            <person name="Abebe-Akele F."/>
            <person name="Thomas K."/>
            <person name="Gtari M."/>
            <person name="Tisa L.S."/>
        </authorList>
    </citation>
    <scope>NUCLEOTIDE SEQUENCE [LARGE SCALE GENOMIC DNA]</scope>
    <source>
        <strain evidence="9">NRRL B-16386</strain>
    </source>
</reference>
<dbReference type="InterPro" id="IPR041664">
    <property type="entry name" value="AAA_16"/>
</dbReference>
<dbReference type="SUPFAM" id="SSF48452">
    <property type="entry name" value="TPR-like"/>
    <property type="match status" value="1"/>
</dbReference>
<evidence type="ECO:0000256" key="2">
    <source>
        <dbReference type="ARBA" id="ARBA00023015"/>
    </source>
</evidence>
<dbReference type="SMART" id="SM01043">
    <property type="entry name" value="BTAD"/>
    <property type="match status" value="1"/>
</dbReference>
<dbReference type="SUPFAM" id="SSF52540">
    <property type="entry name" value="P-loop containing nucleoside triphosphate hydrolases"/>
    <property type="match status" value="1"/>
</dbReference>
<evidence type="ECO:0000313" key="8">
    <source>
        <dbReference type="EMBL" id="ONH29545.1"/>
    </source>
</evidence>
<keyword evidence="3 5" id="KW-0238">DNA-binding</keyword>
<evidence type="ECO:0000256" key="3">
    <source>
        <dbReference type="ARBA" id="ARBA00023125"/>
    </source>
</evidence>
<evidence type="ECO:0000256" key="1">
    <source>
        <dbReference type="ARBA" id="ARBA00005820"/>
    </source>
</evidence>
<comment type="caution">
    <text evidence="8">The sequence shown here is derived from an EMBL/GenBank/DDBJ whole genome shotgun (WGS) entry which is preliminary data.</text>
</comment>
<name>A0A1V2I9V5_9ACTN</name>
<keyword evidence="2" id="KW-0805">Transcription regulation</keyword>
<evidence type="ECO:0000256" key="5">
    <source>
        <dbReference type="PROSITE-ProRule" id="PRU01091"/>
    </source>
</evidence>
<dbReference type="InterPro" id="IPR036388">
    <property type="entry name" value="WH-like_DNA-bd_sf"/>
</dbReference>
<dbReference type="Pfam" id="PF13191">
    <property type="entry name" value="AAA_16"/>
    <property type="match status" value="1"/>
</dbReference>
<feature type="region of interest" description="Disordered" evidence="6">
    <location>
        <begin position="244"/>
        <end position="289"/>
    </location>
</feature>
<dbReference type="Gene3D" id="1.25.40.10">
    <property type="entry name" value="Tetratricopeptide repeat domain"/>
    <property type="match status" value="1"/>
</dbReference>
<organism evidence="8 9">
    <name type="scientific">Pseudofrankia asymbiotica</name>
    <dbReference type="NCBI Taxonomy" id="1834516"/>
    <lineage>
        <taxon>Bacteria</taxon>
        <taxon>Bacillati</taxon>
        <taxon>Actinomycetota</taxon>
        <taxon>Actinomycetes</taxon>
        <taxon>Frankiales</taxon>
        <taxon>Frankiaceae</taxon>
        <taxon>Pseudofrankia</taxon>
    </lineage>
</organism>
<keyword evidence="9" id="KW-1185">Reference proteome</keyword>
<gene>
    <name evidence="8" type="ORF">BL253_16425</name>
</gene>
<dbReference type="EMBL" id="MOMC01000032">
    <property type="protein sequence ID" value="ONH29545.1"/>
    <property type="molecule type" value="Genomic_DNA"/>
</dbReference>
<dbReference type="PANTHER" id="PTHR35807:SF1">
    <property type="entry name" value="TRANSCRIPTIONAL REGULATOR REDD"/>
    <property type="match status" value="1"/>
</dbReference>
<sequence>MFGPVEVVRDGRPVVLGGPKQRAVLAALLLDAGRVVSVDRLADAVWGDEHPPSMLSSLHAHISNLRRLLRDDERATSPIVRRNPGYVADVAAADLDLRLFEWECDRARAAADAADWPAAVEAADRGAALRRGPLLAEFADEPWVRAASAAFDERWAQCEQHAVTGLLGTGRVTAAVSRSRELLLATPLAEQACWLRMVALYRDGRAAEALQTFREQARRMDEELGLDVGPALRELQGAILRQDGGLDTWPAAPVPPGAASGGAFTSGTSATAPAATTSPALAPPAAAGTSTGASARVSAAATATATAGTAGTAGTAFSGGETGGAAADRAWPALADGDLVGRGREVAALESVLAEAIVGAGRWAVLTGPAGIGKSRLAEEAAGGWQRAGGVVSRVGCPDDVVPPWWPLRQLLRDLGAEPDDLLTPPAGVDADAARFVVYDRVAGALAEAARAKPLLVVAEDVHWADPASLRLLTHLAGAAAFPGLAVVATARDVSGNPELDRLLAAVSRRHGSRRLAVPPLTESEVTELAGRVSGQAIDTAEAAELTERTGGNPFFVCEYARLPAEERASGQVPVAVRSVLGQRLAGLDPAVTQVLRAAAVIGDTLDIDLLGRVTRLGRDDLADLLDEAADEHVIVQAAGTGRYMFAHALLRDEVVAGISGLRRQRLHLRVAEALGPAGGGETLPRRAAHLVAAWPLADAADVFDACRAAALDAERRWYSEAAAHWWGQALDALDQIASGHASDPAGHPSGDPGVDRDEIVVARVAALARAGRGQTLLDVVDAGLLDAVRRGRLDSAGRLAAALLRTSGSWPWPAYGDDPAPLLARLAGLETLVTADPVAHVRVLAALAVGSCYDPDGSVPDLLSRRAIDLAEQTGDGEALADALLARALAFSGIAERAAESLDLLDRLAAVPHASARLDEVISHGLRYLARTALGDPAAADHVRLGALGSDLLRLPASRVQFRWAQGSVALWRDDDLTAAEAAYRHASELHRETELYQSGAYQAALLALRWEQGRPHEPDETLPVDMSAPWTAALAAITRGGPGVDALIATEIARFEPVTWTTHGRLTMLAHAVADRGLREHVEILTARLTPVAHCVANIGQCGMVGPVALGLGRLAALAGDLPAARAHLRTAAELAARSRGAGALLRCRLFAAQLAARSGERVDDAELRDVAERAARRGMAGVARDARTLLTELATTP</sequence>
<dbReference type="PANTHER" id="PTHR35807">
    <property type="entry name" value="TRANSCRIPTIONAL REGULATOR REDD-RELATED"/>
    <property type="match status" value="1"/>
</dbReference>
<feature type="DNA-binding region" description="OmpR/PhoB-type" evidence="5">
    <location>
        <begin position="1"/>
        <end position="90"/>
    </location>
</feature>
<evidence type="ECO:0000259" key="7">
    <source>
        <dbReference type="PROSITE" id="PS51755"/>
    </source>
</evidence>
<proteinExistence type="inferred from homology"/>
<dbReference type="InterPro" id="IPR005158">
    <property type="entry name" value="BTAD"/>
</dbReference>
<dbReference type="InterPro" id="IPR001867">
    <property type="entry name" value="OmpR/PhoB-type_DNA-bd"/>
</dbReference>
<evidence type="ECO:0000313" key="9">
    <source>
        <dbReference type="Proteomes" id="UP000188929"/>
    </source>
</evidence>
<dbReference type="GO" id="GO:0000160">
    <property type="term" value="P:phosphorelay signal transduction system"/>
    <property type="evidence" value="ECO:0007669"/>
    <property type="project" value="InterPro"/>
</dbReference>
<dbReference type="Gene3D" id="3.40.50.300">
    <property type="entry name" value="P-loop containing nucleotide triphosphate hydrolases"/>
    <property type="match status" value="1"/>
</dbReference>